<evidence type="ECO:0000313" key="2">
    <source>
        <dbReference type="EMBL" id="PIZ41220.1"/>
    </source>
</evidence>
<reference evidence="3" key="1">
    <citation type="submission" date="2017-09" db="EMBL/GenBank/DDBJ databases">
        <title>Depth-based differentiation of microbial function through sediment-hosted aquifers and enrichment of novel symbionts in the deep terrestrial subsurface.</title>
        <authorList>
            <person name="Probst A.J."/>
            <person name="Ladd B."/>
            <person name="Jarett J.K."/>
            <person name="Geller-Mcgrath D.E."/>
            <person name="Sieber C.M.K."/>
            <person name="Emerson J.B."/>
            <person name="Anantharaman K."/>
            <person name="Thomas B.C."/>
            <person name="Malmstrom R."/>
            <person name="Stieglmeier M."/>
            <person name="Klingl A."/>
            <person name="Woyke T."/>
            <person name="Ryan C.M."/>
            <person name="Banfield J.F."/>
        </authorList>
    </citation>
    <scope>NUCLEOTIDE SEQUENCE [LARGE SCALE GENOMIC DNA]</scope>
</reference>
<feature type="compositionally biased region" description="Basic and acidic residues" evidence="1">
    <location>
        <begin position="39"/>
        <end position="52"/>
    </location>
</feature>
<organism evidence="2 3">
    <name type="scientific">Candidatus Aquicultor secundus</name>
    <dbReference type="NCBI Taxonomy" id="1973895"/>
    <lineage>
        <taxon>Bacteria</taxon>
        <taxon>Bacillati</taxon>
        <taxon>Actinomycetota</taxon>
        <taxon>Candidatus Aquicultoria</taxon>
        <taxon>Candidatus Aquicultorales</taxon>
        <taxon>Candidatus Aquicultoraceae</taxon>
        <taxon>Candidatus Aquicultor</taxon>
    </lineage>
</organism>
<dbReference type="EMBL" id="PFNG01000065">
    <property type="protein sequence ID" value="PIZ41220.1"/>
    <property type="molecule type" value="Genomic_DNA"/>
</dbReference>
<dbReference type="Proteomes" id="UP000230956">
    <property type="component" value="Unassembled WGS sequence"/>
</dbReference>
<sequence length="89" mass="9947">MRFYAQLKSKKEIEADFSKLAMAFIALAEELLLEEDLKESSEDAHLEEDKTLATDPALPLVSGNDKPKQYLKKQVRKGDESLSGEEGCS</sequence>
<comment type="caution">
    <text evidence="2">The sequence shown here is derived from an EMBL/GenBank/DDBJ whole genome shotgun (WGS) entry which is preliminary data.</text>
</comment>
<proteinExistence type="predicted"/>
<feature type="region of interest" description="Disordered" evidence="1">
    <location>
        <begin position="39"/>
        <end position="89"/>
    </location>
</feature>
<evidence type="ECO:0000256" key="1">
    <source>
        <dbReference type="SAM" id="MobiDB-lite"/>
    </source>
</evidence>
<dbReference type="AlphaFoldDB" id="A0A2M7T9I7"/>
<evidence type="ECO:0000313" key="3">
    <source>
        <dbReference type="Proteomes" id="UP000230956"/>
    </source>
</evidence>
<protein>
    <submittedName>
        <fullName evidence="2">Uncharacterized protein</fullName>
    </submittedName>
</protein>
<gene>
    <name evidence="2" type="ORF">COY37_02655</name>
</gene>
<dbReference type="RefSeq" id="WP_286975930.1">
    <property type="nucleotide sequence ID" value="NZ_PEXG01000019.1"/>
</dbReference>
<accession>A0A2M7T9I7</accession>
<name>A0A2M7T9I7_9ACTN</name>